<proteinExistence type="predicted"/>
<dbReference type="SUPFAM" id="SSF53474">
    <property type="entry name" value="alpha/beta-Hydrolases"/>
    <property type="match status" value="1"/>
</dbReference>
<dbReference type="InterPro" id="IPR029058">
    <property type="entry name" value="AB_hydrolase_fold"/>
</dbReference>
<evidence type="ECO:0000313" key="2">
    <source>
        <dbReference type="EMBL" id="KAF7369337.1"/>
    </source>
</evidence>
<dbReference type="Pfam" id="PF00326">
    <property type="entry name" value="Peptidase_S9"/>
    <property type="match status" value="1"/>
</dbReference>
<keyword evidence="3" id="KW-1185">Reference proteome</keyword>
<dbReference type="OrthoDB" id="43744at2759"/>
<evidence type="ECO:0000313" key="3">
    <source>
        <dbReference type="Proteomes" id="UP000620124"/>
    </source>
</evidence>
<name>A0A8H6Z287_9AGAR</name>
<evidence type="ECO:0000259" key="1">
    <source>
        <dbReference type="Pfam" id="PF00326"/>
    </source>
</evidence>
<dbReference type="InterPro" id="IPR050585">
    <property type="entry name" value="Xaa-Pro_dipeptidyl-ppase/CocE"/>
</dbReference>
<feature type="domain" description="Peptidase S9 prolyl oligopeptidase catalytic" evidence="1">
    <location>
        <begin position="446"/>
        <end position="654"/>
    </location>
</feature>
<sequence length="670" mass="74688">MSLRFALYGTWTSPITAHAVAAQSFYAGVEEVILDPITSKVYFAQKRPEENGRSAVVDASTRQDLFDLSWDTRTQVHEYGGAAATVFDGVLYFSHLLDYRVYKVELKGDAPTAITPANKTMRFADFAVHPKHPDLIVCTVEDHTDPHPARVLTYLVVIDAQKKTVSRLVEGADFYACARFNPNGNFIVWQQWHHPELPWQSAEIMLAAVTVDEGKLTFGDPIHVAGKTEVIAAQDPNWASNNTVFFTCDVSGYHNPWKFVFDSVNPAGGKASPILRESVEEEFGAPQWFLSRHGSGALSENKVAFVSFSDGRSVLYICDLTLGDIRKVTNSFAHIQFLRGNARGKVIMLAQPADAGEVLIELTLDSEGEPQIRSLSPLAVENPNLPSSFISSSKYMALILPPDNRICHINYYPPKNPNYDGGLPDEKPPVIVQIHGGPWYMETANLDWTKQFYTSRGWAHVDVNYGGSTRFGRKFRESLHGKWGLLDIADVHDSILKLDALGYVDAQRAVVHGGSAGGYSVLQLATNRPKAFRAGAAHYGLGDMRKLDEVLHKFEYYLCDRLMGGTWEDCEFVWRERSPIYHADKIVMPLLILQGEDDTVIPAEQMIEMVQTIKARNGKVDLILFPGEGHGWRKASTVQTVLERELSFFNEVLELENTHGDGEVEGPVIK</sequence>
<organism evidence="2 3">
    <name type="scientific">Mycena venus</name>
    <dbReference type="NCBI Taxonomy" id="2733690"/>
    <lineage>
        <taxon>Eukaryota</taxon>
        <taxon>Fungi</taxon>
        <taxon>Dikarya</taxon>
        <taxon>Basidiomycota</taxon>
        <taxon>Agaricomycotina</taxon>
        <taxon>Agaricomycetes</taxon>
        <taxon>Agaricomycetidae</taxon>
        <taxon>Agaricales</taxon>
        <taxon>Marasmiineae</taxon>
        <taxon>Mycenaceae</taxon>
        <taxon>Mycena</taxon>
    </lineage>
</organism>
<dbReference type="GO" id="GO:0006508">
    <property type="term" value="P:proteolysis"/>
    <property type="evidence" value="ECO:0007669"/>
    <property type="project" value="InterPro"/>
</dbReference>
<gene>
    <name evidence="2" type="ORF">MVEN_00262100</name>
</gene>
<comment type="caution">
    <text evidence="2">The sequence shown here is derived from an EMBL/GenBank/DDBJ whole genome shotgun (WGS) entry which is preliminary data.</text>
</comment>
<dbReference type="Proteomes" id="UP000620124">
    <property type="component" value="Unassembled WGS sequence"/>
</dbReference>
<dbReference type="PANTHER" id="PTHR43056:SF5">
    <property type="entry name" value="PEPTIDASE S9 PROLYL OLIGOPEPTIDASE CATALYTIC DOMAIN-CONTAINING PROTEIN"/>
    <property type="match status" value="1"/>
</dbReference>
<protein>
    <submittedName>
        <fullName evidence="2">Alpha/beta-hydrolase</fullName>
    </submittedName>
</protein>
<dbReference type="SUPFAM" id="SSF82171">
    <property type="entry name" value="DPP6 N-terminal domain-like"/>
    <property type="match status" value="1"/>
</dbReference>
<dbReference type="PANTHER" id="PTHR43056">
    <property type="entry name" value="PEPTIDASE S9 PROLYL OLIGOPEPTIDASE"/>
    <property type="match status" value="1"/>
</dbReference>
<dbReference type="Gene3D" id="3.40.50.1820">
    <property type="entry name" value="alpha/beta hydrolase"/>
    <property type="match status" value="1"/>
</dbReference>
<accession>A0A8H6Z287</accession>
<keyword evidence="2" id="KW-0378">Hydrolase</keyword>
<dbReference type="EMBL" id="JACAZI010000002">
    <property type="protein sequence ID" value="KAF7369337.1"/>
    <property type="molecule type" value="Genomic_DNA"/>
</dbReference>
<dbReference type="AlphaFoldDB" id="A0A8H6Z287"/>
<dbReference type="GO" id="GO:0008236">
    <property type="term" value="F:serine-type peptidase activity"/>
    <property type="evidence" value="ECO:0007669"/>
    <property type="project" value="InterPro"/>
</dbReference>
<dbReference type="InterPro" id="IPR001375">
    <property type="entry name" value="Peptidase_S9_cat"/>
</dbReference>
<reference evidence="2" key="1">
    <citation type="submission" date="2020-05" db="EMBL/GenBank/DDBJ databases">
        <title>Mycena genomes resolve the evolution of fungal bioluminescence.</title>
        <authorList>
            <person name="Tsai I.J."/>
        </authorList>
    </citation>
    <scope>NUCLEOTIDE SEQUENCE</scope>
    <source>
        <strain evidence="2">CCC161011</strain>
    </source>
</reference>